<sequence length="247" mass="26796">MTTPTPVPTPAPPFVMPPGPVLRPPVALGRVAVALLALVIATDLFAVWADLAELDIAGDLADGILSPGTLDRADRADTLYRAAGLAQTGALLAAMVGYLCWLWRVRINAEVFNPGGQSKVRGWTIGAWFCPVVNLWFPRRIVLDIWDSSAEWAKRPGHALVNCWWFGWIVSLLVYRVADGAYGRADTPAEIRDAARQILVSDVLDAVAALLAVLVVLRITRMQHARALAGPEPLPDSSRNVAETFFQ</sequence>
<feature type="transmembrane region" description="Helical" evidence="1">
    <location>
        <begin position="198"/>
        <end position="217"/>
    </location>
</feature>
<keyword evidence="1" id="KW-1133">Transmembrane helix</keyword>
<dbReference type="RefSeq" id="WP_258781496.1">
    <property type="nucleotide sequence ID" value="NZ_JANUGP010000024.1"/>
</dbReference>
<name>A0ABT2B873_9ACTN</name>
<accession>A0ABT2B873</accession>
<gene>
    <name evidence="3" type="ORF">NX794_26405</name>
</gene>
<feature type="transmembrane region" description="Helical" evidence="1">
    <location>
        <begin position="120"/>
        <end position="138"/>
    </location>
</feature>
<evidence type="ECO:0000313" key="3">
    <source>
        <dbReference type="EMBL" id="MCS0604722.1"/>
    </source>
</evidence>
<protein>
    <submittedName>
        <fullName evidence="3">DUF4328 domain-containing protein</fullName>
    </submittedName>
</protein>
<feature type="transmembrane region" description="Helical" evidence="1">
    <location>
        <begin position="159"/>
        <end position="178"/>
    </location>
</feature>
<keyword evidence="4" id="KW-1185">Reference proteome</keyword>
<dbReference type="EMBL" id="JANUGP010000024">
    <property type="protein sequence ID" value="MCS0604722.1"/>
    <property type="molecule type" value="Genomic_DNA"/>
</dbReference>
<comment type="caution">
    <text evidence="3">The sequence shown here is derived from an EMBL/GenBank/DDBJ whole genome shotgun (WGS) entry which is preliminary data.</text>
</comment>
<evidence type="ECO:0000256" key="1">
    <source>
        <dbReference type="SAM" id="Phobius"/>
    </source>
</evidence>
<feature type="transmembrane region" description="Helical" evidence="1">
    <location>
        <begin position="27"/>
        <end position="48"/>
    </location>
</feature>
<keyword evidence="1" id="KW-0812">Transmembrane</keyword>
<proteinExistence type="predicted"/>
<dbReference type="Pfam" id="PF14219">
    <property type="entry name" value="DUF4328"/>
    <property type="match status" value="1"/>
</dbReference>
<organism evidence="3 4">
    <name type="scientific">Streptomyces pyxinicus</name>
    <dbReference type="NCBI Taxonomy" id="2970331"/>
    <lineage>
        <taxon>Bacteria</taxon>
        <taxon>Bacillati</taxon>
        <taxon>Actinomycetota</taxon>
        <taxon>Actinomycetes</taxon>
        <taxon>Kitasatosporales</taxon>
        <taxon>Streptomycetaceae</taxon>
        <taxon>Streptomyces</taxon>
    </lineage>
</organism>
<dbReference type="InterPro" id="IPR025565">
    <property type="entry name" value="DUF4328"/>
</dbReference>
<evidence type="ECO:0000259" key="2">
    <source>
        <dbReference type="Pfam" id="PF14219"/>
    </source>
</evidence>
<feature type="transmembrane region" description="Helical" evidence="1">
    <location>
        <begin position="82"/>
        <end position="104"/>
    </location>
</feature>
<feature type="domain" description="DUF4328" evidence="2">
    <location>
        <begin position="71"/>
        <end position="221"/>
    </location>
</feature>
<dbReference type="Proteomes" id="UP001205612">
    <property type="component" value="Unassembled WGS sequence"/>
</dbReference>
<evidence type="ECO:0000313" key="4">
    <source>
        <dbReference type="Proteomes" id="UP001205612"/>
    </source>
</evidence>
<keyword evidence="1" id="KW-0472">Membrane</keyword>
<reference evidence="3 4" key="1">
    <citation type="submission" date="2022-08" db="EMBL/GenBank/DDBJ databases">
        <authorList>
            <person name="Somphong A."/>
            <person name="Phongsopitanun W."/>
        </authorList>
    </citation>
    <scope>NUCLEOTIDE SEQUENCE [LARGE SCALE GENOMIC DNA]</scope>
    <source>
        <strain evidence="3 4">LP11</strain>
    </source>
</reference>